<protein>
    <recommendedName>
        <fullName evidence="3">Thioredoxin domain-containing protein</fullName>
    </recommendedName>
</protein>
<dbReference type="RefSeq" id="WP_420241862.1">
    <property type="nucleotide sequence ID" value="NZ_BOPV01000001.1"/>
</dbReference>
<dbReference type="PROSITE" id="PS00194">
    <property type="entry name" value="THIOREDOXIN_1"/>
    <property type="match status" value="1"/>
</dbReference>
<evidence type="ECO:0000313" key="5">
    <source>
        <dbReference type="Proteomes" id="UP000681075"/>
    </source>
</evidence>
<dbReference type="SUPFAM" id="SSF52833">
    <property type="entry name" value="Thioredoxin-like"/>
    <property type="match status" value="1"/>
</dbReference>
<proteinExistence type="predicted"/>
<dbReference type="Proteomes" id="UP000681075">
    <property type="component" value="Unassembled WGS sequence"/>
</dbReference>
<gene>
    <name evidence="4" type="ORF">TMPK1_10410</name>
</gene>
<organism evidence="4 5">
    <name type="scientific">Roseiterribacter gracilis</name>
    <dbReference type="NCBI Taxonomy" id="2812848"/>
    <lineage>
        <taxon>Bacteria</taxon>
        <taxon>Pseudomonadati</taxon>
        <taxon>Pseudomonadota</taxon>
        <taxon>Alphaproteobacteria</taxon>
        <taxon>Rhodospirillales</taxon>
        <taxon>Roseiterribacteraceae</taxon>
        <taxon>Roseiterribacter</taxon>
    </lineage>
</organism>
<dbReference type="Pfam" id="PF00578">
    <property type="entry name" value="AhpC-TSA"/>
    <property type="match status" value="1"/>
</dbReference>
<dbReference type="Gene3D" id="3.40.30.10">
    <property type="entry name" value="Glutaredoxin"/>
    <property type="match status" value="1"/>
</dbReference>
<sequence>MRLLSWVLLVASIALLTRPAAAAQLGFVPTEPAVPLPAIEAFDAQDKPVTLASLQGKPLLLNIWATWCAPCVKELPSLQRLAATLPGLQVVALSVDKGGFFQIGPFLAQNGLTTLTVLSDKTSATMKLFAARGLPLTVLVDAQGKEVGRFSGENEWDSAAAKSLLVKVLGSSLQAKS</sequence>
<dbReference type="PANTHER" id="PTHR42852:SF18">
    <property type="entry name" value="CHROMOSOME UNDETERMINED SCAFFOLD_47, WHOLE GENOME SHOTGUN SEQUENCE"/>
    <property type="match status" value="1"/>
</dbReference>
<dbReference type="PANTHER" id="PTHR42852">
    <property type="entry name" value="THIOL:DISULFIDE INTERCHANGE PROTEIN DSBE"/>
    <property type="match status" value="1"/>
</dbReference>
<feature type="chain" id="PRO_5035804710" description="Thioredoxin domain-containing protein" evidence="2">
    <location>
        <begin position="23"/>
        <end position="177"/>
    </location>
</feature>
<dbReference type="InterPro" id="IPR000866">
    <property type="entry name" value="AhpC/TSA"/>
</dbReference>
<dbReference type="CDD" id="cd02966">
    <property type="entry name" value="TlpA_like_family"/>
    <property type="match status" value="1"/>
</dbReference>
<dbReference type="EMBL" id="BOPV01000001">
    <property type="protein sequence ID" value="GIL38804.1"/>
    <property type="molecule type" value="Genomic_DNA"/>
</dbReference>
<evidence type="ECO:0000256" key="2">
    <source>
        <dbReference type="SAM" id="SignalP"/>
    </source>
</evidence>
<dbReference type="InterPro" id="IPR050553">
    <property type="entry name" value="Thioredoxin_ResA/DsbE_sf"/>
</dbReference>
<keyword evidence="1" id="KW-0676">Redox-active center</keyword>
<dbReference type="GO" id="GO:0016209">
    <property type="term" value="F:antioxidant activity"/>
    <property type="evidence" value="ECO:0007669"/>
    <property type="project" value="InterPro"/>
</dbReference>
<feature type="signal peptide" evidence="2">
    <location>
        <begin position="1"/>
        <end position="22"/>
    </location>
</feature>
<accession>A0A8S8X879</accession>
<reference evidence="4" key="1">
    <citation type="submission" date="2021-02" db="EMBL/GenBank/DDBJ databases">
        <title>Genome sequence of Rhodospirillales sp. strain TMPK1 isolated from soil.</title>
        <authorList>
            <person name="Nakai R."/>
            <person name="Kusada H."/>
            <person name="Tamaki H."/>
        </authorList>
    </citation>
    <scope>NUCLEOTIDE SEQUENCE</scope>
    <source>
        <strain evidence="4">TMPK1</strain>
    </source>
</reference>
<dbReference type="InterPro" id="IPR036249">
    <property type="entry name" value="Thioredoxin-like_sf"/>
</dbReference>
<evidence type="ECO:0000256" key="1">
    <source>
        <dbReference type="ARBA" id="ARBA00023284"/>
    </source>
</evidence>
<comment type="caution">
    <text evidence="4">The sequence shown here is derived from an EMBL/GenBank/DDBJ whole genome shotgun (WGS) entry which is preliminary data.</text>
</comment>
<dbReference type="InterPro" id="IPR017937">
    <property type="entry name" value="Thioredoxin_CS"/>
</dbReference>
<dbReference type="PROSITE" id="PS51352">
    <property type="entry name" value="THIOREDOXIN_2"/>
    <property type="match status" value="1"/>
</dbReference>
<keyword evidence="2" id="KW-0732">Signal</keyword>
<keyword evidence="5" id="KW-1185">Reference proteome</keyword>
<evidence type="ECO:0000259" key="3">
    <source>
        <dbReference type="PROSITE" id="PS51352"/>
    </source>
</evidence>
<dbReference type="InterPro" id="IPR013766">
    <property type="entry name" value="Thioredoxin_domain"/>
</dbReference>
<dbReference type="GO" id="GO:0015036">
    <property type="term" value="F:disulfide oxidoreductase activity"/>
    <property type="evidence" value="ECO:0007669"/>
    <property type="project" value="UniProtKB-ARBA"/>
</dbReference>
<evidence type="ECO:0000313" key="4">
    <source>
        <dbReference type="EMBL" id="GIL38804.1"/>
    </source>
</evidence>
<dbReference type="AlphaFoldDB" id="A0A8S8X879"/>
<name>A0A8S8X879_9PROT</name>
<feature type="domain" description="Thioredoxin" evidence="3">
    <location>
        <begin position="30"/>
        <end position="170"/>
    </location>
</feature>